<dbReference type="PANTHER" id="PTHR43275">
    <property type="entry name" value="D-MALATE DEHYDROGENASE [DECARBOXYLATING]"/>
    <property type="match status" value="1"/>
</dbReference>
<keyword evidence="6" id="KW-0560">Oxidoreductase</keyword>
<name>A0A6J7EGW0_9ZZZZ</name>
<dbReference type="SMART" id="SM01329">
    <property type="entry name" value="Iso_dh"/>
    <property type="match status" value="1"/>
</dbReference>
<evidence type="ECO:0000256" key="4">
    <source>
        <dbReference type="ARBA" id="ARBA00013126"/>
    </source>
</evidence>
<dbReference type="InterPro" id="IPR024084">
    <property type="entry name" value="IsoPropMal-DH-like_dom"/>
</dbReference>
<dbReference type="InterPro" id="IPR019818">
    <property type="entry name" value="IsoCit/isopropylmalate_DH_CS"/>
</dbReference>
<feature type="domain" description="Isopropylmalate dehydrogenase-like" evidence="10">
    <location>
        <begin position="7"/>
        <end position="349"/>
    </location>
</feature>
<keyword evidence="7" id="KW-0520">NAD</keyword>
<dbReference type="Gene3D" id="3.40.718.10">
    <property type="entry name" value="Isopropylmalate Dehydrogenase"/>
    <property type="match status" value="1"/>
</dbReference>
<sequence length="356" mass="38433">MTDHTLTIAAIPGDGIGNEVLPAATRVLDRATAMAGIRIDWTWLDWGCDHFVRTGSMMPADGIARLSQHEAVFLGAVGRLDVPDHESLWGLLIPIRRAFDQYVNLRPVRQFEGVEPRVRLPEGARVDMVIVRENTEGEYSEIGGRYGRGTPREFALQENIFTRVGIERIARYAFDRAAERRGHVTSATKSNGIIHTMPFWDEVVAEISTEYPAVSLRKVLIDALAAEMVQRPHEFDVVVASNLFGDILSDLAAATVGSLGVAASANLNPERLFPSMFEPVHGSAPDISGRGIANPVAAIWSGAMMLDHLGHADIAAGILDAVTASLREPATRTADLGGTADTEQVTAAILAGLDPQ</sequence>
<keyword evidence="5" id="KW-0479">Metal-binding</keyword>
<dbReference type="GO" id="GO:0046553">
    <property type="term" value="F:D-malate dehydrogenase (decarboxylating) (NAD+) activity"/>
    <property type="evidence" value="ECO:0007669"/>
    <property type="project" value="UniProtKB-EC"/>
</dbReference>
<gene>
    <name evidence="11" type="ORF">UFOPK3402_01304</name>
</gene>
<accession>A0A6J7EGW0</accession>
<evidence type="ECO:0000256" key="6">
    <source>
        <dbReference type="ARBA" id="ARBA00023002"/>
    </source>
</evidence>
<reference evidence="11" key="1">
    <citation type="submission" date="2020-05" db="EMBL/GenBank/DDBJ databases">
        <authorList>
            <person name="Chiriac C."/>
            <person name="Salcher M."/>
            <person name="Ghai R."/>
            <person name="Kavagutti S V."/>
        </authorList>
    </citation>
    <scope>NUCLEOTIDE SEQUENCE</scope>
</reference>
<evidence type="ECO:0000313" key="11">
    <source>
        <dbReference type="EMBL" id="CAB4880928.1"/>
    </source>
</evidence>
<evidence type="ECO:0000256" key="9">
    <source>
        <dbReference type="ARBA" id="ARBA00049301"/>
    </source>
</evidence>
<dbReference type="AlphaFoldDB" id="A0A6J7EGW0"/>
<evidence type="ECO:0000259" key="10">
    <source>
        <dbReference type="SMART" id="SM01329"/>
    </source>
</evidence>
<dbReference type="InterPro" id="IPR050501">
    <property type="entry name" value="ICDH/IPMDH"/>
</dbReference>
<evidence type="ECO:0000256" key="8">
    <source>
        <dbReference type="ARBA" id="ARBA00023211"/>
    </source>
</evidence>
<evidence type="ECO:0000256" key="1">
    <source>
        <dbReference type="ARBA" id="ARBA00001936"/>
    </source>
</evidence>
<evidence type="ECO:0000256" key="7">
    <source>
        <dbReference type="ARBA" id="ARBA00023027"/>
    </source>
</evidence>
<dbReference type="EC" id="1.1.1.83" evidence="4"/>
<evidence type="ECO:0000256" key="5">
    <source>
        <dbReference type="ARBA" id="ARBA00022723"/>
    </source>
</evidence>
<comment type="catalytic activity">
    <reaction evidence="9">
        <text>(R)-malate + NAD(+) = pyruvate + CO2 + NADH</text>
        <dbReference type="Rhea" id="RHEA:18365"/>
        <dbReference type="ChEBI" id="CHEBI:15361"/>
        <dbReference type="ChEBI" id="CHEBI:15588"/>
        <dbReference type="ChEBI" id="CHEBI:16526"/>
        <dbReference type="ChEBI" id="CHEBI:57540"/>
        <dbReference type="ChEBI" id="CHEBI:57945"/>
        <dbReference type="EC" id="1.1.1.83"/>
    </reaction>
</comment>
<keyword evidence="8" id="KW-0464">Manganese</keyword>
<comment type="similarity">
    <text evidence="3">Belongs to the isocitrate and isopropylmalate dehydrogenases family.</text>
</comment>
<proteinExistence type="inferred from homology"/>
<dbReference type="SUPFAM" id="SSF53659">
    <property type="entry name" value="Isocitrate/Isopropylmalate dehydrogenase-like"/>
    <property type="match status" value="1"/>
</dbReference>
<comment type="cofactor">
    <cofactor evidence="2">
        <name>Mg(2+)</name>
        <dbReference type="ChEBI" id="CHEBI:18420"/>
    </cofactor>
</comment>
<dbReference type="PROSITE" id="PS00470">
    <property type="entry name" value="IDH_IMDH"/>
    <property type="match status" value="1"/>
</dbReference>
<dbReference type="PANTHER" id="PTHR43275:SF1">
    <property type="entry name" value="D-MALATE DEHYDROGENASE [DECARBOXYLATING]"/>
    <property type="match status" value="1"/>
</dbReference>
<dbReference type="InterPro" id="IPR011829">
    <property type="entry name" value="TTC_DH"/>
</dbReference>
<organism evidence="11">
    <name type="scientific">freshwater metagenome</name>
    <dbReference type="NCBI Taxonomy" id="449393"/>
    <lineage>
        <taxon>unclassified sequences</taxon>
        <taxon>metagenomes</taxon>
        <taxon>ecological metagenomes</taxon>
    </lineage>
</organism>
<dbReference type="EMBL" id="CAFBLS010000165">
    <property type="protein sequence ID" value="CAB4880928.1"/>
    <property type="molecule type" value="Genomic_DNA"/>
</dbReference>
<dbReference type="GO" id="GO:0000287">
    <property type="term" value="F:magnesium ion binding"/>
    <property type="evidence" value="ECO:0007669"/>
    <property type="project" value="InterPro"/>
</dbReference>
<comment type="cofactor">
    <cofactor evidence="1">
        <name>Mn(2+)</name>
        <dbReference type="ChEBI" id="CHEBI:29035"/>
    </cofactor>
</comment>
<dbReference type="NCBIfam" id="TIGR02089">
    <property type="entry name" value="TTC"/>
    <property type="match status" value="1"/>
</dbReference>
<evidence type="ECO:0000256" key="3">
    <source>
        <dbReference type="ARBA" id="ARBA00007769"/>
    </source>
</evidence>
<protein>
    <recommendedName>
        <fullName evidence="4">D-malate dehydrogenase (decarboxylating)</fullName>
        <ecNumber evidence="4">1.1.1.83</ecNumber>
    </recommendedName>
</protein>
<dbReference type="GO" id="GO:0051287">
    <property type="term" value="F:NAD binding"/>
    <property type="evidence" value="ECO:0007669"/>
    <property type="project" value="InterPro"/>
</dbReference>
<evidence type="ECO:0000256" key="2">
    <source>
        <dbReference type="ARBA" id="ARBA00001946"/>
    </source>
</evidence>
<dbReference type="Pfam" id="PF00180">
    <property type="entry name" value="Iso_dh"/>
    <property type="match status" value="1"/>
</dbReference>